<evidence type="ECO:0000256" key="1">
    <source>
        <dbReference type="SAM" id="MobiDB-lite"/>
    </source>
</evidence>
<feature type="region of interest" description="Disordered" evidence="1">
    <location>
        <begin position="459"/>
        <end position="489"/>
    </location>
</feature>
<keyword evidence="3" id="KW-1185">Reference proteome</keyword>
<evidence type="ECO:0000313" key="3">
    <source>
        <dbReference type="Proteomes" id="UP000007797"/>
    </source>
</evidence>
<dbReference type="OrthoDB" id="20747at2759"/>
<evidence type="ECO:0000313" key="2">
    <source>
        <dbReference type="EMBL" id="EGG16492.1"/>
    </source>
</evidence>
<reference evidence="3" key="1">
    <citation type="journal article" date="2011" name="Genome Res.">
        <title>Phylogeny-wide analysis of social amoeba genomes highlights ancient origins for complex intercellular communication.</title>
        <authorList>
            <person name="Heidel A.J."/>
            <person name="Lawal H.M."/>
            <person name="Felder M."/>
            <person name="Schilde C."/>
            <person name="Helps N.R."/>
            <person name="Tunggal B."/>
            <person name="Rivero F."/>
            <person name="John U."/>
            <person name="Schleicher M."/>
            <person name="Eichinger L."/>
            <person name="Platzer M."/>
            <person name="Noegel A.A."/>
            <person name="Schaap P."/>
            <person name="Gloeckner G."/>
        </authorList>
    </citation>
    <scope>NUCLEOTIDE SEQUENCE [LARGE SCALE GENOMIC DNA]</scope>
    <source>
        <strain evidence="3">SH3</strain>
    </source>
</reference>
<dbReference type="Gene3D" id="3.90.980.20">
    <property type="match status" value="1"/>
</dbReference>
<feature type="compositionally biased region" description="Polar residues" evidence="1">
    <location>
        <begin position="326"/>
        <end position="340"/>
    </location>
</feature>
<feature type="region of interest" description="Disordered" evidence="1">
    <location>
        <begin position="386"/>
        <end position="407"/>
    </location>
</feature>
<dbReference type="GeneID" id="14868479"/>
<organism evidence="2 3">
    <name type="scientific">Cavenderia fasciculata</name>
    <name type="common">Slime mold</name>
    <name type="synonym">Dictyostelium fasciculatum</name>
    <dbReference type="NCBI Taxonomy" id="261658"/>
    <lineage>
        <taxon>Eukaryota</taxon>
        <taxon>Amoebozoa</taxon>
        <taxon>Evosea</taxon>
        <taxon>Eumycetozoa</taxon>
        <taxon>Dictyostelia</taxon>
        <taxon>Acytosteliales</taxon>
        <taxon>Cavenderiaceae</taxon>
        <taxon>Cavenderia</taxon>
    </lineage>
</organism>
<feature type="region of interest" description="Disordered" evidence="1">
    <location>
        <begin position="277"/>
        <end position="374"/>
    </location>
</feature>
<dbReference type="AlphaFoldDB" id="F4Q6I2"/>
<feature type="compositionally biased region" description="Low complexity" evidence="1">
    <location>
        <begin position="355"/>
        <end position="372"/>
    </location>
</feature>
<dbReference type="KEGG" id="dfa:DFA_09030"/>
<feature type="region of interest" description="Disordered" evidence="1">
    <location>
        <begin position="1"/>
        <end position="106"/>
    </location>
</feature>
<gene>
    <name evidence="2" type="ORF">DFA_09030</name>
</gene>
<feature type="compositionally biased region" description="Low complexity" evidence="1">
    <location>
        <begin position="386"/>
        <end position="397"/>
    </location>
</feature>
<accession>F4Q6I2</accession>
<dbReference type="Proteomes" id="UP000007797">
    <property type="component" value="Unassembled WGS sequence"/>
</dbReference>
<name>F4Q6I2_CACFS</name>
<feature type="region of interest" description="Disordered" evidence="1">
    <location>
        <begin position="234"/>
        <end position="260"/>
    </location>
</feature>
<feature type="compositionally biased region" description="Low complexity" evidence="1">
    <location>
        <begin position="289"/>
        <end position="305"/>
    </location>
</feature>
<feature type="compositionally biased region" description="Acidic residues" evidence="1">
    <location>
        <begin position="398"/>
        <end position="407"/>
    </location>
</feature>
<feature type="compositionally biased region" description="Low complexity" evidence="1">
    <location>
        <begin position="315"/>
        <end position="325"/>
    </location>
</feature>
<feature type="compositionally biased region" description="Basic and acidic residues" evidence="1">
    <location>
        <begin position="238"/>
        <end position="248"/>
    </location>
</feature>
<dbReference type="EMBL" id="GL883023">
    <property type="protein sequence ID" value="EGG16492.1"/>
    <property type="molecule type" value="Genomic_DNA"/>
</dbReference>
<feature type="compositionally biased region" description="Polar residues" evidence="1">
    <location>
        <begin position="83"/>
        <end position="92"/>
    </location>
</feature>
<sequence length="636" mass="68360">MSTPNSPSQQQEPKSPSTMKKSQKDVFSAQILLGMKNLSSPPQSLSAPSSPLPIQAPLSPSMSMMGDAGSASSPAASADILLSKTSPVSPRSSGDRLPVGTTANGNDQLAPHQTVCTFKECLLCKRGSPFVNNQSPTWACIMRIVFYCLQIEMPQKPFLNLKTDVYGFMTAHWHLLCLDKKRSDNWHKQIQDMLSHSKNLFESGMDTYKQNGYWRMKQISDPWDEIKSKKVLTKRKRSYSEADKDHSMKNTNNSTSTTATTATATAAATATPIATTTTLTVPSPSNFIPSLASPSTTTTSASSSSFDKRIHEQISSHIKSMSSQSLTSPVPSPRGNSPTQRLKKRSRGDSMLGGSKTTLPVTTSSPPSSVPVAPIPTIPMISMLMSNDYSSSSSSSCSEDESSLSIDEREDVNIEEIEEIKSYEDDTPMGLLMLSSSSSPLHYTSSASSAAVATTTATTANNNNKKKGFHLPLSSHQSEGKGESSHGSGVAYLPSSALLPNPITVTTTNTAAKEEDPTLEEVQRLRTQLRQIYDNLSSMVSSHDHSSIKPMLEKEINRINILNHFQPTESSPLSSLILSQKIAAKSATTESNTSTTNNVVATSPSSTAVTHSTIEDNSCVPSFQGLSALSMAATNI</sequence>
<dbReference type="RefSeq" id="XP_004354892.1">
    <property type="nucleotide sequence ID" value="XM_004354840.1"/>
</dbReference>
<proteinExistence type="predicted"/>
<feature type="compositionally biased region" description="Low complexity" evidence="1">
    <location>
        <begin position="38"/>
        <end position="79"/>
    </location>
</feature>
<feature type="compositionally biased region" description="Low complexity" evidence="1">
    <location>
        <begin position="1"/>
        <end position="17"/>
    </location>
</feature>
<protein>
    <submittedName>
        <fullName evidence="2">Uncharacterized protein</fullName>
    </submittedName>
</protein>